<proteinExistence type="predicted"/>
<name>A0A6A5SZ22_9PLEO</name>
<accession>A0A6A5SZ22</accession>
<dbReference type="AlphaFoldDB" id="A0A6A5SZ22"/>
<reference evidence="1" key="1">
    <citation type="journal article" date="2020" name="Stud. Mycol.">
        <title>101 Dothideomycetes genomes: a test case for predicting lifestyles and emergence of pathogens.</title>
        <authorList>
            <person name="Haridas S."/>
            <person name="Albert R."/>
            <person name="Binder M."/>
            <person name="Bloem J."/>
            <person name="Labutti K."/>
            <person name="Salamov A."/>
            <person name="Andreopoulos B."/>
            <person name="Baker S."/>
            <person name="Barry K."/>
            <person name="Bills G."/>
            <person name="Bluhm B."/>
            <person name="Cannon C."/>
            <person name="Castanera R."/>
            <person name="Culley D."/>
            <person name="Daum C."/>
            <person name="Ezra D."/>
            <person name="Gonzalez J."/>
            <person name="Henrissat B."/>
            <person name="Kuo A."/>
            <person name="Liang C."/>
            <person name="Lipzen A."/>
            <person name="Lutzoni F."/>
            <person name="Magnuson J."/>
            <person name="Mondo S."/>
            <person name="Nolan M."/>
            <person name="Ohm R."/>
            <person name="Pangilinan J."/>
            <person name="Park H.-J."/>
            <person name="Ramirez L."/>
            <person name="Alfaro M."/>
            <person name="Sun H."/>
            <person name="Tritt A."/>
            <person name="Yoshinaga Y."/>
            <person name="Zwiers L.-H."/>
            <person name="Turgeon B."/>
            <person name="Goodwin S."/>
            <person name="Spatafora J."/>
            <person name="Crous P."/>
            <person name="Grigoriev I."/>
        </authorList>
    </citation>
    <scope>NUCLEOTIDE SEQUENCE</scope>
    <source>
        <strain evidence="1">CBS 161.51</strain>
    </source>
</reference>
<dbReference type="EMBL" id="ML976038">
    <property type="protein sequence ID" value="KAF1942177.1"/>
    <property type="molecule type" value="Genomic_DNA"/>
</dbReference>
<gene>
    <name evidence="1" type="ORF">EJ02DRAFT_181153</name>
</gene>
<keyword evidence="2" id="KW-1185">Reference proteome</keyword>
<dbReference type="Proteomes" id="UP000800038">
    <property type="component" value="Unassembled WGS sequence"/>
</dbReference>
<evidence type="ECO:0000313" key="2">
    <source>
        <dbReference type="Proteomes" id="UP000800038"/>
    </source>
</evidence>
<evidence type="ECO:0000313" key="1">
    <source>
        <dbReference type="EMBL" id="KAF1942177.1"/>
    </source>
</evidence>
<sequence>MAFLCNDLRPFRVTKPHDSAGPHDVTRGRIRLAYKQHVDSRWASLLGTVASSLLALFRRCVRSDPQAAVQADPSS</sequence>
<protein>
    <submittedName>
        <fullName evidence="1">Uncharacterized protein</fullName>
    </submittedName>
</protein>
<organism evidence="1 2">
    <name type="scientific">Clathrospora elynae</name>
    <dbReference type="NCBI Taxonomy" id="706981"/>
    <lineage>
        <taxon>Eukaryota</taxon>
        <taxon>Fungi</taxon>
        <taxon>Dikarya</taxon>
        <taxon>Ascomycota</taxon>
        <taxon>Pezizomycotina</taxon>
        <taxon>Dothideomycetes</taxon>
        <taxon>Pleosporomycetidae</taxon>
        <taxon>Pleosporales</taxon>
        <taxon>Diademaceae</taxon>
        <taxon>Clathrospora</taxon>
    </lineage>
</organism>